<keyword evidence="2" id="KW-1185">Reference proteome</keyword>
<organism evidence="1 2">
    <name type="scientific">Iris pallida</name>
    <name type="common">Sweet iris</name>
    <dbReference type="NCBI Taxonomy" id="29817"/>
    <lineage>
        <taxon>Eukaryota</taxon>
        <taxon>Viridiplantae</taxon>
        <taxon>Streptophyta</taxon>
        <taxon>Embryophyta</taxon>
        <taxon>Tracheophyta</taxon>
        <taxon>Spermatophyta</taxon>
        <taxon>Magnoliopsida</taxon>
        <taxon>Liliopsida</taxon>
        <taxon>Asparagales</taxon>
        <taxon>Iridaceae</taxon>
        <taxon>Iridoideae</taxon>
        <taxon>Irideae</taxon>
        <taxon>Iris</taxon>
    </lineage>
</organism>
<sequence>MNIPTSFGGEQKWNLLEGFTHTHTHTHTHTTHTWVVSYRKTNCCFFTRMWPVFVTAPRAQRGTRLPRARGARRTVWCVLD</sequence>
<evidence type="ECO:0000313" key="1">
    <source>
        <dbReference type="EMBL" id="KAJ6800184.1"/>
    </source>
</evidence>
<name>A0AAX6E841_IRIPA</name>
<proteinExistence type="predicted"/>
<comment type="caution">
    <text evidence="1">The sequence shown here is derived from an EMBL/GenBank/DDBJ whole genome shotgun (WGS) entry which is preliminary data.</text>
</comment>
<gene>
    <name evidence="1" type="ORF">M6B38_205660</name>
</gene>
<reference evidence="1" key="1">
    <citation type="journal article" date="2023" name="GigaByte">
        <title>Genome assembly of the bearded iris, Iris pallida Lam.</title>
        <authorList>
            <person name="Bruccoleri R.E."/>
            <person name="Oakeley E.J."/>
            <person name="Faust A.M.E."/>
            <person name="Altorfer M."/>
            <person name="Dessus-Babus S."/>
            <person name="Burckhardt D."/>
            <person name="Oertli M."/>
            <person name="Naumann U."/>
            <person name="Petersen F."/>
            <person name="Wong J."/>
        </authorList>
    </citation>
    <scope>NUCLEOTIDE SEQUENCE</scope>
    <source>
        <strain evidence="1">GSM-AAB239-AS_SAM_17_03QT</strain>
    </source>
</reference>
<dbReference type="Proteomes" id="UP001140949">
    <property type="component" value="Unassembled WGS sequence"/>
</dbReference>
<evidence type="ECO:0000313" key="2">
    <source>
        <dbReference type="Proteomes" id="UP001140949"/>
    </source>
</evidence>
<dbReference type="EMBL" id="JANAVB010039170">
    <property type="protein sequence ID" value="KAJ6800184.1"/>
    <property type="molecule type" value="Genomic_DNA"/>
</dbReference>
<dbReference type="AlphaFoldDB" id="A0AAX6E841"/>
<accession>A0AAX6E841</accession>
<reference evidence="1" key="2">
    <citation type="submission" date="2023-04" db="EMBL/GenBank/DDBJ databases">
        <authorList>
            <person name="Bruccoleri R.E."/>
            <person name="Oakeley E.J."/>
            <person name="Faust A.-M."/>
            <person name="Dessus-Babus S."/>
            <person name="Altorfer M."/>
            <person name="Burckhardt D."/>
            <person name="Oertli M."/>
            <person name="Naumann U."/>
            <person name="Petersen F."/>
            <person name="Wong J."/>
        </authorList>
    </citation>
    <scope>NUCLEOTIDE SEQUENCE</scope>
    <source>
        <strain evidence="1">GSM-AAB239-AS_SAM_17_03QT</strain>
        <tissue evidence="1">Leaf</tissue>
    </source>
</reference>
<protein>
    <submittedName>
        <fullName evidence="1">Beta-glucosidase-like SFR2, chloroplastic</fullName>
    </submittedName>
</protein>